<gene>
    <name evidence="1" type="ORF">C8E87_8122</name>
</gene>
<keyword evidence="2" id="KW-1185">Reference proteome</keyword>
<accession>A0A4R6JAW4</accession>
<evidence type="ECO:0000313" key="2">
    <source>
        <dbReference type="Proteomes" id="UP000294901"/>
    </source>
</evidence>
<dbReference type="Proteomes" id="UP000294901">
    <property type="component" value="Unassembled WGS sequence"/>
</dbReference>
<evidence type="ECO:0000313" key="1">
    <source>
        <dbReference type="EMBL" id="TDO32652.1"/>
    </source>
</evidence>
<organism evidence="1 2">
    <name type="scientific">Paractinoplanes brasiliensis</name>
    <dbReference type="NCBI Taxonomy" id="52695"/>
    <lineage>
        <taxon>Bacteria</taxon>
        <taxon>Bacillati</taxon>
        <taxon>Actinomycetota</taxon>
        <taxon>Actinomycetes</taxon>
        <taxon>Micromonosporales</taxon>
        <taxon>Micromonosporaceae</taxon>
        <taxon>Paractinoplanes</taxon>
    </lineage>
</organism>
<proteinExistence type="predicted"/>
<reference evidence="1 2" key="1">
    <citation type="submission" date="2019-03" db="EMBL/GenBank/DDBJ databases">
        <title>Sequencing the genomes of 1000 actinobacteria strains.</title>
        <authorList>
            <person name="Klenk H.-P."/>
        </authorList>
    </citation>
    <scope>NUCLEOTIDE SEQUENCE [LARGE SCALE GENOMIC DNA]</scope>
    <source>
        <strain evidence="1 2">DSM 43805</strain>
    </source>
</reference>
<dbReference type="EMBL" id="SNWR01000002">
    <property type="protein sequence ID" value="TDO32652.1"/>
    <property type="molecule type" value="Genomic_DNA"/>
</dbReference>
<name>A0A4R6JAW4_9ACTN</name>
<protein>
    <submittedName>
        <fullName evidence="1">Uncharacterized protein</fullName>
    </submittedName>
</protein>
<comment type="caution">
    <text evidence="1">The sequence shown here is derived from an EMBL/GenBank/DDBJ whole genome shotgun (WGS) entry which is preliminary data.</text>
</comment>
<dbReference type="AlphaFoldDB" id="A0A4R6JAW4"/>
<sequence length="59" mass="6257">MMLLSAMLMRALVGLFSQPEPTVERRVAAEPVPADRVLALLPQFSAGVRGSRAPPVALA</sequence>